<dbReference type="PANTHER" id="PTHR21506">
    <property type="entry name" value="COMPONENT OF OLIGOMERIC GOLGI COMPLEX 6"/>
    <property type="match status" value="1"/>
</dbReference>
<dbReference type="GO" id="GO:0017119">
    <property type="term" value="C:Golgi transport complex"/>
    <property type="evidence" value="ECO:0007669"/>
    <property type="project" value="UniProtKB-UniRule"/>
</dbReference>
<comment type="function">
    <text evidence="10">Acts as component of the peripheral membrane COG complex that is involved in intra-Golgi protein trafficking. COG is located at the cis-Golgi, and regulates tethering of retrograde intra-Golgi vesicles and possibly a number of other membrane trafficking events.</text>
</comment>
<dbReference type="EMBL" id="KI669496">
    <property type="protein sequence ID" value="OCF36218.1"/>
    <property type="molecule type" value="Genomic_DNA"/>
</dbReference>
<comment type="subcellular location">
    <subcellularLocation>
        <location evidence="1 10">Golgi apparatus membrane</location>
        <topology evidence="1 10">Peripheral membrane protein</topology>
    </subcellularLocation>
</comment>
<dbReference type="InterPro" id="IPR010490">
    <property type="entry name" value="COG6"/>
</dbReference>
<organism evidence="15 16">
    <name type="scientific">Kwoniella heveanensis BCC8398</name>
    <dbReference type="NCBI Taxonomy" id="1296120"/>
    <lineage>
        <taxon>Eukaryota</taxon>
        <taxon>Fungi</taxon>
        <taxon>Dikarya</taxon>
        <taxon>Basidiomycota</taxon>
        <taxon>Agaricomycotina</taxon>
        <taxon>Tremellomycetes</taxon>
        <taxon>Tremellales</taxon>
        <taxon>Cryptococcaceae</taxon>
        <taxon>Kwoniella</taxon>
    </lineage>
</organism>
<feature type="region of interest" description="Disordered" evidence="12">
    <location>
        <begin position="1"/>
        <end position="35"/>
    </location>
</feature>
<accession>A0A1B9GYW0</accession>
<evidence type="ECO:0000256" key="2">
    <source>
        <dbReference type="ARBA" id="ARBA00011023"/>
    </source>
</evidence>
<feature type="compositionally biased region" description="Polar residues" evidence="12">
    <location>
        <begin position="787"/>
        <end position="812"/>
    </location>
</feature>
<comment type="function">
    <text evidence="9">Acts as a component of the peripheral membrane COG complex that is involved in intra-Golgi protein trafficking. COG is located at the cis-Golgi, and regulates tethering of retrograde intra-Golgi vesicles and possibly a number of other membrane trafficking events.</text>
</comment>
<keyword evidence="6 10" id="KW-0333">Golgi apparatus</keyword>
<evidence type="ECO:0000256" key="4">
    <source>
        <dbReference type="ARBA" id="ARBA00022448"/>
    </source>
</evidence>
<evidence type="ECO:0000256" key="5">
    <source>
        <dbReference type="ARBA" id="ARBA00022927"/>
    </source>
</evidence>
<dbReference type="SMART" id="SM01087">
    <property type="entry name" value="COG6"/>
    <property type="match status" value="1"/>
</dbReference>
<reference evidence="16" key="2">
    <citation type="submission" date="2013-12" db="EMBL/GenBank/DDBJ databases">
        <title>Evolution of pathogenesis and genome organization in the Tremellales.</title>
        <authorList>
            <person name="Cuomo C."/>
            <person name="Litvintseva A."/>
            <person name="Heitman J."/>
            <person name="Chen Y."/>
            <person name="Sun S."/>
            <person name="Springer D."/>
            <person name="Dromer F."/>
            <person name="Young S."/>
            <person name="Zeng Q."/>
            <person name="Chapman S."/>
            <person name="Gujja S."/>
            <person name="Saif S."/>
            <person name="Birren B."/>
        </authorList>
    </citation>
    <scope>NUCLEOTIDE SEQUENCE [LARGE SCALE GENOMIC DNA]</scope>
    <source>
        <strain evidence="16">BCC8398</strain>
    </source>
</reference>
<sequence length="852" mass="92638">MSVRSPPPPAGSPSRSLSLSLSAPAPLPSSRNNPISLRIYKAIGTSFDDSSSREALEIASSFYAPSSSTPDKGKGKAGSGLADGGDGGASIDGQSSSGDGEIGLPQRRTLRGQSAATARKWLKRDVEGTLAGGSQKFLEAFGEVDQKLEVLREYMREMQVRCDQVQAELDQANSGTKYLLERADGLRSQRASAQLRASLITLFLAKFTLSEAELGALGSREVAVGQSLFSALDRVERIRKDCEVLLGGDEGKMQAGLDIMRATSDQMESGYKKIHRWCQFEFRQFTREAQLEVSPVMRDAVKRLRERPPLLKDALQTLTSTRAASILQSFLDALTRGGPNGLPRPIELHAHDPTRYVGDMLAWVHQATASEHEFLDGLFGVREKGRMVGAEREGLQSAEELMVADAMDKHLEGLGRPLKLRIQQTIKSQEGIIMAYKIANLLQFYLVTMQKTIGEEALLCKTLKEIHDQAYVAFFETLDAQGRSLLRFLHPPDATLAPPLALRDAALILRELLSVYSTSLIDPAERESDADLAKLLEKAVDPCVEMCERMAELRKGSTSSSGGGAGTSSGAGASASGAGAGEWEKDVFMVNCLGYLQHTLEAYEFTSRRVALLEEKIRLHVEGMTFEHHGKLLDQCGLAPIMRTIRTRPSDGTPLSRLPSTSPKALTAALSTFSTWLSMIDPSSSPRLALLSSPGMSLVIHRKALRKIYEAYGEVCERVLDAKEGYEFGETMLRRGREEVGVALGVDFDLENENENDPEAEAEAGEYHGRQEEVTNDGGVGTDQVDSKTQISDPNPTQKQLRTQNQDSSSHTPPLVRRASTPTGLGLGLGLGLALDGEPESEFESGPSDARQ</sequence>
<feature type="compositionally biased region" description="Pro residues" evidence="12">
    <location>
        <begin position="1"/>
        <end position="11"/>
    </location>
</feature>
<keyword evidence="5 10" id="KW-0653">Protein transport</keyword>
<feature type="domain" description="Conserved oligomeric complex COG6 N-terminal" evidence="13">
    <location>
        <begin position="113"/>
        <end position="218"/>
    </location>
</feature>
<comment type="similarity">
    <text evidence="2 10">Belongs to the COG6 family.</text>
</comment>
<feature type="coiled-coil region" evidence="11">
    <location>
        <begin position="148"/>
        <end position="175"/>
    </location>
</feature>
<feature type="compositionally biased region" description="Gly residues" evidence="12">
    <location>
        <begin position="76"/>
        <end position="90"/>
    </location>
</feature>
<evidence type="ECO:0000256" key="1">
    <source>
        <dbReference type="ARBA" id="ARBA00004395"/>
    </source>
</evidence>
<evidence type="ECO:0000256" key="10">
    <source>
        <dbReference type="RuleBase" id="RU365075"/>
    </source>
</evidence>
<evidence type="ECO:0000259" key="13">
    <source>
        <dbReference type="Pfam" id="PF06419"/>
    </source>
</evidence>
<dbReference type="InterPro" id="IPR048368">
    <property type="entry name" value="COG6_N"/>
</dbReference>
<feature type="region of interest" description="Disordered" evidence="12">
    <location>
        <begin position="61"/>
        <end position="111"/>
    </location>
</feature>
<keyword evidence="4 10" id="KW-0813">Transport</keyword>
<feature type="compositionally biased region" description="Acidic residues" evidence="12">
    <location>
        <begin position="749"/>
        <end position="764"/>
    </location>
</feature>
<feature type="region of interest" description="Disordered" evidence="12">
    <location>
        <begin position="554"/>
        <end position="577"/>
    </location>
</feature>
<dbReference type="Pfam" id="PF20653">
    <property type="entry name" value="COG6_C"/>
    <property type="match status" value="1"/>
</dbReference>
<evidence type="ECO:0000313" key="15">
    <source>
        <dbReference type="EMBL" id="OCF36218.1"/>
    </source>
</evidence>
<evidence type="ECO:0000256" key="6">
    <source>
        <dbReference type="ARBA" id="ARBA00023034"/>
    </source>
</evidence>
<evidence type="ECO:0000256" key="7">
    <source>
        <dbReference type="ARBA" id="ARBA00023136"/>
    </source>
</evidence>
<evidence type="ECO:0000259" key="14">
    <source>
        <dbReference type="Pfam" id="PF20653"/>
    </source>
</evidence>
<feature type="region of interest" description="Disordered" evidence="12">
    <location>
        <begin position="749"/>
        <end position="852"/>
    </location>
</feature>
<feature type="compositionally biased region" description="Low complexity" evidence="12">
    <location>
        <begin position="12"/>
        <end position="31"/>
    </location>
</feature>
<proteinExistence type="inferred from homology"/>
<keyword evidence="11" id="KW-0175">Coiled coil</keyword>
<reference evidence="15 16" key="1">
    <citation type="submission" date="2013-07" db="EMBL/GenBank/DDBJ databases">
        <title>The Genome Sequence of Cryptococcus heveanensis BCC8398.</title>
        <authorList>
            <consortium name="The Broad Institute Genome Sequencing Platform"/>
            <person name="Cuomo C."/>
            <person name="Litvintseva A."/>
            <person name="Chen Y."/>
            <person name="Heitman J."/>
            <person name="Sun S."/>
            <person name="Springer D."/>
            <person name="Dromer F."/>
            <person name="Young S.K."/>
            <person name="Zeng Q."/>
            <person name="Gargeya S."/>
            <person name="Fitzgerald M."/>
            <person name="Abouelleil A."/>
            <person name="Alvarado L."/>
            <person name="Berlin A.M."/>
            <person name="Chapman S.B."/>
            <person name="Dewar J."/>
            <person name="Goldberg J."/>
            <person name="Griggs A."/>
            <person name="Gujja S."/>
            <person name="Hansen M."/>
            <person name="Howarth C."/>
            <person name="Imamovic A."/>
            <person name="Larimer J."/>
            <person name="McCowan C."/>
            <person name="Murphy C."/>
            <person name="Pearson M."/>
            <person name="Priest M."/>
            <person name="Roberts A."/>
            <person name="Saif S."/>
            <person name="Shea T."/>
            <person name="Sykes S."/>
            <person name="Wortman J."/>
            <person name="Nusbaum C."/>
            <person name="Birren B."/>
        </authorList>
    </citation>
    <scope>NUCLEOTIDE SEQUENCE [LARGE SCALE GENOMIC DNA]</scope>
    <source>
        <strain evidence="15 16">BCC8398</strain>
    </source>
</reference>
<protein>
    <recommendedName>
        <fullName evidence="3 10">Conserved oligomeric Golgi complex subunit 6</fullName>
        <shortName evidence="10">COG complex subunit 6</shortName>
    </recommendedName>
    <alternativeName>
        <fullName evidence="8 10">Component of oligomeric Golgi complex 6</fullName>
    </alternativeName>
</protein>
<evidence type="ECO:0000256" key="8">
    <source>
        <dbReference type="ARBA" id="ARBA00031348"/>
    </source>
</evidence>
<dbReference type="Proteomes" id="UP000092666">
    <property type="component" value="Unassembled WGS sequence"/>
</dbReference>
<dbReference type="GO" id="GO:0006891">
    <property type="term" value="P:intra-Golgi vesicle-mediated transport"/>
    <property type="evidence" value="ECO:0007669"/>
    <property type="project" value="UniProtKB-UniRule"/>
</dbReference>
<dbReference type="Pfam" id="PF06419">
    <property type="entry name" value="COG6_N"/>
    <property type="match status" value="1"/>
</dbReference>
<evidence type="ECO:0000256" key="11">
    <source>
        <dbReference type="SAM" id="Coils"/>
    </source>
</evidence>
<evidence type="ECO:0000313" key="16">
    <source>
        <dbReference type="Proteomes" id="UP000092666"/>
    </source>
</evidence>
<comment type="subunit">
    <text evidence="10">Component of the conserved oligomeric Golgi complex.</text>
</comment>
<dbReference type="AlphaFoldDB" id="A0A1B9GYW0"/>
<evidence type="ECO:0000256" key="12">
    <source>
        <dbReference type="SAM" id="MobiDB-lite"/>
    </source>
</evidence>
<keyword evidence="7 10" id="KW-0472">Membrane</keyword>
<dbReference type="STRING" id="1296120.A0A1B9GYW0"/>
<dbReference type="GO" id="GO:0015031">
    <property type="term" value="P:protein transport"/>
    <property type="evidence" value="ECO:0007669"/>
    <property type="project" value="UniProtKB-KW"/>
</dbReference>
<keyword evidence="16" id="KW-1185">Reference proteome</keyword>
<dbReference type="InterPro" id="IPR048369">
    <property type="entry name" value="COG6_C"/>
</dbReference>
<feature type="domain" description="Conserved Oligomeric Golgi complex subunit 6 C-terminal" evidence="14">
    <location>
        <begin position="254"/>
        <end position="744"/>
    </location>
</feature>
<name>A0A1B9GYW0_9TREE</name>
<dbReference type="PANTHER" id="PTHR21506:SF0">
    <property type="entry name" value="CONSERVED OLIGOMERIC GOLGI COMPLEX SUBUNIT 6"/>
    <property type="match status" value="1"/>
</dbReference>
<gene>
    <name evidence="15" type="ORF">I316_02091</name>
</gene>
<evidence type="ECO:0000256" key="9">
    <source>
        <dbReference type="ARBA" id="ARBA00043873"/>
    </source>
</evidence>
<evidence type="ECO:0000256" key="3">
    <source>
        <dbReference type="ARBA" id="ARBA00020973"/>
    </source>
</evidence>
<dbReference type="OrthoDB" id="272987at2759"/>
<dbReference type="GO" id="GO:0000139">
    <property type="term" value="C:Golgi membrane"/>
    <property type="evidence" value="ECO:0007669"/>
    <property type="project" value="UniProtKB-SubCell"/>
</dbReference>